<evidence type="ECO:0000313" key="4">
    <source>
        <dbReference type="Proteomes" id="UP000490535"/>
    </source>
</evidence>
<keyword evidence="1" id="KW-1133">Transmembrane helix</keyword>
<feature type="domain" description="FecR protein" evidence="2">
    <location>
        <begin position="122"/>
        <end position="214"/>
    </location>
</feature>
<dbReference type="Gene3D" id="3.55.50.30">
    <property type="match status" value="1"/>
</dbReference>
<dbReference type="Proteomes" id="UP000490535">
    <property type="component" value="Unassembled WGS sequence"/>
</dbReference>
<proteinExistence type="predicted"/>
<evidence type="ECO:0000259" key="2">
    <source>
        <dbReference type="Pfam" id="PF04773"/>
    </source>
</evidence>
<keyword evidence="1" id="KW-0812">Transmembrane</keyword>
<dbReference type="PIRSF" id="PIRSF018266">
    <property type="entry name" value="FecR"/>
    <property type="match status" value="1"/>
</dbReference>
<evidence type="ECO:0000313" key="3">
    <source>
        <dbReference type="EMBL" id="KAF1028468.1"/>
    </source>
</evidence>
<evidence type="ECO:0000256" key="1">
    <source>
        <dbReference type="SAM" id="Phobius"/>
    </source>
</evidence>
<dbReference type="PANTHER" id="PTHR30273">
    <property type="entry name" value="PERIPLASMIC SIGNAL SENSOR AND SIGMA FACTOR ACTIVATOR FECR-RELATED"/>
    <property type="match status" value="1"/>
</dbReference>
<dbReference type="Gene3D" id="2.60.120.1440">
    <property type="match status" value="1"/>
</dbReference>
<keyword evidence="1" id="KW-0472">Membrane</keyword>
<sequence length="337" mass="38057">MIDDQKSKQKLIEEAAEWIVLLSADDDLTKKAAKMDFDAWKSMSPQRQKIAQDIEHYLYSIQNLVHTPQQQQMTQSVLKAGLQSANKQKNLRYGSIFAIALCSLGGIYTYIAYHPIAYLTADLKSSAGEWKTHSLNDGSTLKFRGQSAVNVHFSANQRVVELVQGEIFVDVAKDQARPLIVQTQHGQIEALGTAFSVRYQPELTELKMLHSKVKVQTSHFVKEPSKPSSVIVSAGQEVTFNGYAIQPIHDLNIHNEQQKWMQGQLIVENMPLSKVLTELDQNSRTKIIFKEDQLEKIQVNAVLPLDHTENALKLLNSVFPQLKIYQITPYLTVVTTQ</sequence>
<accession>A0A833UXR5</accession>
<dbReference type="PANTHER" id="PTHR30273:SF2">
    <property type="entry name" value="PROTEIN FECR"/>
    <property type="match status" value="1"/>
</dbReference>
<comment type="caution">
    <text evidence="3">The sequence shown here is derived from an EMBL/GenBank/DDBJ whole genome shotgun (WGS) entry which is preliminary data.</text>
</comment>
<feature type="transmembrane region" description="Helical" evidence="1">
    <location>
        <begin position="93"/>
        <end position="113"/>
    </location>
</feature>
<dbReference type="Pfam" id="PF04773">
    <property type="entry name" value="FecR"/>
    <property type="match status" value="1"/>
</dbReference>
<reference evidence="4" key="1">
    <citation type="journal article" date="2020" name="MBio">
        <title>Horizontal gene transfer to a defensive symbiont with a reduced genome amongst a multipartite beetle microbiome.</title>
        <authorList>
            <person name="Waterworth S.C."/>
            <person name="Florez L.V."/>
            <person name="Rees E.R."/>
            <person name="Hertweck C."/>
            <person name="Kaltenpoth M."/>
            <person name="Kwan J.C."/>
        </authorList>
    </citation>
    <scope>NUCLEOTIDE SEQUENCE [LARGE SCALE GENOMIC DNA]</scope>
</reference>
<dbReference type="EMBL" id="WNDP01000001">
    <property type="protein sequence ID" value="KAF1028468.1"/>
    <property type="molecule type" value="Genomic_DNA"/>
</dbReference>
<gene>
    <name evidence="3" type="primary">fecR_1</name>
    <name evidence="3" type="ORF">GAK29_00103</name>
</gene>
<organism evidence="3 4">
    <name type="scientific">Acinetobacter bereziniae</name>
    <name type="common">Acinetobacter genomosp. 10</name>
    <dbReference type="NCBI Taxonomy" id="106648"/>
    <lineage>
        <taxon>Bacteria</taxon>
        <taxon>Pseudomonadati</taxon>
        <taxon>Pseudomonadota</taxon>
        <taxon>Gammaproteobacteria</taxon>
        <taxon>Moraxellales</taxon>
        <taxon>Moraxellaceae</taxon>
        <taxon>Acinetobacter</taxon>
    </lineage>
</organism>
<protein>
    <submittedName>
        <fullName evidence="3">Protein FecR</fullName>
    </submittedName>
</protein>
<dbReference type="InterPro" id="IPR006860">
    <property type="entry name" value="FecR"/>
</dbReference>
<name>A0A833UXR5_ACIBZ</name>
<dbReference type="InterPro" id="IPR012373">
    <property type="entry name" value="Ferrdict_sens_TM"/>
</dbReference>
<dbReference type="AlphaFoldDB" id="A0A833UXR5"/>
<dbReference type="GO" id="GO:0016989">
    <property type="term" value="F:sigma factor antagonist activity"/>
    <property type="evidence" value="ECO:0007669"/>
    <property type="project" value="TreeGrafter"/>
</dbReference>